<dbReference type="Pfam" id="PF02653">
    <property type="entry name" value="BPD_transp_2"/>
    <property type="match status" value="1"/>
</dbReference>
<reference evidence="9" key="1">
    <citation type="submission" date="2006-05" db="EMBL/GenBank/DDBJ databases">
        <title>Complete sequence of chromosome 1 of Burkholderia cenocepacia AU 1054.</title>
        <authorList>
            <consortium name="US DOE Joint Genome Institute"/>
            <person name="Copeland A."/>
            <person name="Lucas S."/>
            <person name="Lapidus A."/>
            <person name="Barry K."/>
            <person name="Detter J.C."/>
            <person name="Glavina del Rio T."/>
            <person name="Hammon N."/>
            <person name="Israni S."/>
            <person name="Dalin E."/>
            <person name="Tice H."/>
            <person name="Pitluck S."/>
            <person name="Chain P."/>
            <person name="Malfatti S."/>
            <person name="Shin M."/>
            <person name="Vergez L."/>
            <person name="Schmutz J."/>
            <person name="Larimer F."/>
            <person name="Land M."/>
            <person name="Hauser L."/>
            <person name="Kyrpides N."/>
            <person name="Lykidis A."/>
            <person name="LiPuma J.J."/>
            <person name="Konstantinidis K."/>
            <person name="Tiedje J.M."/>
            <person name="Richardson P."/>
        </authorList>
    </citation>
    <scope>NUCLEOTIDE SEQUENCE [LARGE SCALE GENOMIC DNA]</scope>
    <source>
        <strain evidence="9">AU 1054</strain>
    </source>
</reference>
<feature type="transmembrane region" description="Helical" evidence="8">
    <location>
        <begin position="246"/>
        <end position="268"/>
    </location>
</feature>
<organism evidence="9">
    <name type="scientific">Burkholderia orbicola (strain AU 1054)</name>
    <dbReference type="NCBI Taxonomy" id="331271"/>
    <lineage>
        <taxon>Bacteria</taxon>
        <taxon>Pseudomonadati</taxon>
        <taxon>Pseudomonadota</taxon>
        <taxon>Betaproteobacteria</taxon>
        <taxon>Burkholderiales</taxon>
        <taxon>Burkholderiaceae</taxon>
        <taxon>Burkholderia</taxon>
        <taxon>Burkholderia cepacia complex</taxon>
        <taxon>Burkholderia orbicola</taxon>
    </lineage>
</organism>
<gene>
    <name evidence="9" type="ordered locus">Bcen_1257</name>
</gene>
<accession>A0A0H2XN59</accession>
<dbReference type="GO" id="GO:0005886">
    <property type="term" value="C:plasma membrane"/>
    <property type="evidence" value="ECO:0007669"/>
    <property type="project" value="UniProtKB-SubCell"/>
</dbReference>
<dbReference type="PANTHER" id="PTHR32196:SF21">
    <property type="entry name" value="ABC TRANSPORTER PERMEASE PROTEIN YPHD-RELATED"/>
    <property type="match status" value="1"/>
</dbReference>
<feature type="transmembrane region" description="Helical" evidence="8">
    <location>
        <begin position="196"/>
        <end position="215"/>
    </location>
</feature>
<comment type="subcellular location">
    <subcellularLocation>
        <location evidence="1">Cell membrane</location>
        <topology evidence="1">Multi-pass membrane protein</topology>
    </subcellularLocation>
</comment>
<evidence type="ECO:0000256" key="2">
    <source>
        <dbReference type="ARBA" id="ARBA00022448"/>
    </source>
</evidence>
<keyword evidence="5 8" id="KW-0812">Transmembrane</keyword>
<keyword evidence="2" id="KW-0813">Transport</keyword>
<feature type="transmembrane region" description="Helical" evidence="8">
    <location>
        <begin position="112"/>
        <end position="134"/>
    </location>
</feature>
<protein>
    <submittedName>
        <fullName evidence="9">Monosaccharide ABC transporter membrane protein, CUT2 family</fullName>
    </submittedName>
</protein>
<keyword evidence="3" id="KW-1003">Cell membrane</keyword>
<dbReference type="HOGENOM" id="CLU_028880_4_3_4"/>
<feature type="transmembrane region" description="Helical" evidence="8">
    <location>
        <begin position="300"/>
        <end position="317"/>
    </location>
</feature>
<dbReference type="AlphaFoldDB" id="A0A0H2XN59"/>
<dbReference type="GO" id="GO:0022857">
    <property type="term" value="F:transmembrane transporter activity"/>
    <property type="evidence" value="ECO:0007669"/>
    <property type="project" value="InterPro"/>
</dbReference>
<dbReference type="InterPro" id="IPR001851">
    <property type="entry name" value="ABC_transp_permease"/>
</dbReference>
<sequence length="353" mass="36304">MKPVTSSSAVRQAASVERSSRRGPARIRDALERTGILLVLAVLVVVFALREPAFLNLDNLFSILQAVSIVALLGIGVTVTLAAGGFDLSVGSVAATAQMAASYVLVVWHGSAWAAVFACVVLGVAAGLFNGLLITRLRVPDQLATLGTLFLLAGLQLIPTGGRSLATGSVLPDGTDATGVFPDAFLALGRLRVFDVVPLPVLLLAAVTVLACVTMEATRWGRVIYAIGGNETAARLAGAPAARYRIAAYVVSGAIASLGGVLIAARVGRGDVSAGHSLLLDAVAAALIGYAVWGAKRPNVFGTVVGAVFVGVLLNGLTMLNAPYYMQDFIKGVLLVLALAFTFGIGRRADARA</sequence>
<dbReference type="EMBL" id="CP000378">
    <property type="protein sequence ID" value="ABF76163.1"/>
    <property type="molecule type" value="Genomic_DNA"/>
</dbReference>
<dbReference type="PANTHER" id="PTHR32196">
    <property type="entry name" value="ABC TRANSPORTER PERMEASE PROTEIN YPHD-RELATED-RELATED"/>
    <property type="match status" value="1"/>
</dbReference>
<feature type="transmembrane region" description="Helical" evidence="8">
    <location>
        <begin position="30"/>
        <end position="49"/>
    </location>
</feature>
<feature type="transmembrane region" description="Helical" evidence="8">
    <location>
        <begin position="329"/>
        <end position="346"/>
    </location>
</feature>
<evidence type="ECO:0000256" key="4">
    <source>
        <dbReference type="ARBA" id="ARBA00022519"/>
    </source>
</evidence>
<keyword evidence="6 8" id="KW-1133">Transmembrane helix</keyword>
<keyword evidence="7 8" id="KW-0472">Membrane</keyword>
<evidence type="ECO:0000313" key="9">
    <source>
        <dbReference type="EMBL" id="ABF76163.1"/>
    </source>
</evidence>
<evidence type="ECO:0000256" key="1">
    <source>
        <dbReference type="ARBA" id="ARBA00004651"/>
    </source>
</evidence>
<evidence type="ECO:0000256" key="3">
    <source>
        <dbReference type="ARBA" id="ARBA00022475"/>
    </source>
</evidence>
<evidence type="ECO:0000256" key="6">
    <source>
        <dbReference type="ARBA" id="ARBA00022989"/>
    </source>
</evidence>
<dbReference type="CDD" id="cd06579">
    <property type="entry name" value="TM_PBP1_transp_AraH_like"/>
    <property type="match status" value="1"/>
</dbReference>
<feature type="transmembrane region" description="Helical" evidence="8">
    <location>
        <begin position="88"/>
        <end position="106"/>
    </location>
</feature>
<name>A0A0H2XN59_BURO1</name>
<feature type="transmembrane region" description="Helical" evidence="8">
    <location>
        <begin position="61"/>
        <end position="81"/>
    </location>
</feature>
<proteinExistence type="predicted"/>
<keyword evidence="4" id="KW-0997">Cell inner membrane</keyword>
<feature type="transmembrane region" description="Helical" evidence="8">
    <location>
        <begin position="143"/>
        <end position="162"/>
    </location>
</feature>
<feature type="transmembrane region" description="Helical" evidence="8">
    <location>
        <begin position="274"/>
        <end position="293"/>
    </location>
</feature>
<evidence type="ECO:0000256" key="7">
    <source>
        <dbReference type="ARBA" id="ARBA00023136"/>
    </source>
</evidence>
<evidence type="ECO:0000256" key="5">
    <source>
        <dbReference type="ARBA" id="ARBA00022692"/>
    </source>
</evidence>
<evidence type="ECO:0000256" key="8">
    <source>
        <dbReference type="SAM" id="Phobius"/>
    </source>
</evidence>